<dbReference type="Proteomes" id="UP000000260">
    <property type="component" value="Chromosome"/>
</dbReference>
<proteinExistence type="predicted"/>
<protein>
    <submittedName>
        <fullName evidence="1">Uncharacterized protein</fullName>
    </submittedName>
</protein>
<evidence type="ECO:0000313" key="2">
    <source>
        <dbReference type="Proteomes" id="UP000000260"/>
    </source>
</evidence>
<dbReference type="HOGENOM" id="CLU_2768870_0_0_6"/>
<reference evidence="1 2" key="1">
    <citation type="journal article" date="2010" name="PLoS ONE">
        <title>Genome sequence of Cronobacter sakazakii BAA-894 and comparative genomic hybridization analysis with other Cronobacter species.</title>
        <authorList>
            <person name="Kucerova E."/>
            <person name="Clifton S.W."/>
            <person name="Xia X.Q."/>
            <person name="Long F."/>
            <person name="Porwollik S."/>
            <person name="Fulton L."/>
            <person name="Fronick C."/>
            <person name="Minx P."/>
            <person name="Kyung K."/>
            <person name="Warren W."/>
            <person name="Fulton R."/>
            <person name="Feng D."/>
            <person name="Wollam A."/>
            <person name="Shah N."/>
            <person name="Bhonagiri V."/>
            <person name="Nash W.E."/>
            <person name="Hallsworth-Pepin K."/>
            <person name="Wilson R.K."/>
            <person name="McClelland M."/>
            <person name="Forsythe S.J."/>
        </authorList>
    </citation>
    <scope>NUCLEOTIDE SEQUENCE [LARGE SCALE GENOMIC DNA]</scope>
    <source>
        <strain evidence="1 2">ATCC BAA-894</strain>
    </source>
</reference>
<sequence>MTTPKKIHNQQQSNIGLAIAGLFYVRSKTRVAAHNIPESFRKLSLRTAVYGGDHLGAAFLCEQAQLSKR</sequence>
<name>A7MI80_CROS8</name>
<dbReference type="AlphaFoldDB" id="A7MI80"/>
<evidence type="ECO:0000313" key="1">
    <source>
        <dbReference type="EMBL" id="ABU78288.1"/>
    </source>
</evidence>
<keyword evidence="2" id="KW-1185">Reference proteome</keyword>
<gene>
    <name evidence="1" type="ordered locus">ESA_03059</name>
</gene>
<organism evidence="1 2">
    <name type="scientific">Cronobacter sakazakii (strain ATCC BAA-894)</name>
    <name type="common">Enterobacter sakazakii</name>
    <dbReference type="NCBI Taxonomy" id="290339"/>
    <lineage>
        <taxon>Bacteria</taxon>
        <taxon>Pseudomonadati</taxon>
        <taxon>Pseudomonadota</taxon>
        <taxon>Gammaproteobacteria</taxon>
        <taxon>Enterobacterales</taxon>
        <taxon>Enterobacteriaceae</taxon>
        <taxon>Cronobacter</taxon>
    </lineage>
</organism>
<accession>A7MI80</accession>
<dbReference type="EMBL" id="CP000783">
    <property type="protein sequence ID" value="ABU78288.1"/>
    <property type="molecule type" value="Genomic_DNA"/>
</dbReference>
<dbReference type="KEGG" id="esa:ESA_03059"/>